<proteinExistence type="predicted"/>
<keyword evidence="2" id="KW-1185">Reference proteome</keyword>
<accession>A0AAW6RHZ6</accession>
<sequence>MARLCNQLLEGSGLIVRDWQLPGTNPLPKHRRFTLETLDGDDWDEIPCIYELHQELQHDEEEKTQATG</sequence>
<organism evidence="1 2">
    <name type="scientific">Ottowia cancrivicina</name>
    <dbReference type="NCBI Taxonomy" id="3040346"/>
    <lineage>
        <taxon>Bacteria</taxon>
        <taxon>Pseudomonadati</taxon>
        <taxon>Pseudomonadota</taxon>
        <taxon>Betaproteobacteria</taxon>
        <taxon>Burkholderiales</taxon>
        <taxon>Comamonadaceae</taxon>
        <taxon>Ottowia</taxon>
    </lineage>
</organism>
<reference evidence="1 2" key="1">
    <citation type="submission" date="2023-04" db="EMBL/GenBank/DDBJ databases">
        <title>Ottowia paracancer sp. nov., isolated from human stomach.</title>
        <authorList>
            <person name="Song Y."/>
        </authorList>
    </citation>
    <scope>NUCLEOTIDE SEQUENCE [LARGE SCALE GENOMIC DNA]</scope>
    <source>
        <strain evidence="1 2">10c7w1</strain>
    </source>
</reference>
<name>A0AAW6RHZ6_9BURK</name>
<dbReference type="AlphaFoldDB" id="A0AAW6RHZ6"/>
<comment type="caution">
    <text evidence="1">The sequence shown here is derived from an EMBL/GenBank/DDBJ whole genome shotgun (WGS) entry which is preliminary data.</text>
</comment>
<dbReference type="EMBL" id="JARVII010000001">
    <property type="protein sequence ID" value="MDG9698236.1"/>
    <property type="molecule type" value="Genomic_DNA"/>
</dbReference>
<protein>
    <submittedName>
        <fullName evidence="1">Uncharacterized protein</fullName>
    </submittedName>
</protein>
<gene>
    <name evidence="1" type="ORF">QB898_00615</name>
</gene>
<evidence type="ECO:0000313" key="1">
    <source>
        <dbReference type="EMBL" id="MDG9698236.1"/>
    </source>
</evidence>
<evidence type="ECO:0000313" key="2">
    <source>
        <dbReference type="Proteomes" id="UP001237156"/>
    </source>
</evidence>
<dbReference type="Proteomes" id="UP001237156">
    <property type="component" value="Unassembled WGS sequence"/>
</dbReference>